<dbReference type="InterPro" id="IPR025261">
    <property type="entry name" value="Atos-like_cons_dom"/>
</dbReference>
<evidence type="ECO:0000313" key="3">
    <source>
        <dbReference type="Proteomes" id="UP001162156"/>
    </source>
</evidence>
<organism evidence="2 3">
    <name type="scientific">Rhamnusium bicolor</name>
    <dbReference type="NCBI Taxonomy" id="1586634"/>
    <lineage>
        <taxon>Eukaryota</taxon>
        <taxon>Metazoa</taxon>
        <taxon>Ecdysozoa</taxon>
        <taxon>Arthropoda</taxon>
        <taxon>Hexapoda</taxon>
        <taxon>Insecta</taxon>
        <taxon>Pterygota</taxon>
        <taxon>Neoptera</taxon>
        <taxon>Endopterygota</taxon>
        <taxon>Coleoptera</taxon>
        <taxon>Polyphaga</taxon>
        <taxon>Cucujiformia</taxon>
        <taxon>Chrysomeloidea</taxon>
        <taxon>Cerambycidae</taxon>
        <taxon>Lepturinae</taxon>
        <taxon>Rhagiini</taxon>
        <taxon>Rhamnusium</taxon>
    </lineage>
</organism>
<dbReference type="PANTHER" id="PTHR13199:SF11">
    <property type="entry name" value="PROTEIN ATOSSA"/>
    <property type="match status" value="1"/>
</dbReference>
<accession>A0AAV8WYH9</accession>
<evidence type="ECO:0000313" key="2">
    <source>
        <dbReference type="EMBL" id="KAJ8931175.1"/>
    </source>
</evidence>
<dbReference type="Proteomes" id="UP001162156">
    <property type="component" value="Unassembled WGS sequence"/>
</dbReference>
<dbReference type="AlphaFoldDB" id="A0AAV8WYH9"/>
<proteinExistence type="predicted"/>
<dbReference type="SMART" id="SM01177">
    <property type="entry name" value="DUF4210"/>
    <property type="match status" value="1"/>
</dbReference>
<comment type="caution">
    <text evidence="2">The sequence shown here is derived from an EMBL/GenBank/DDBJ whole genome shotgun (WGS) entry which is preliminary data.</text>
</comment>
<dbReference type="EMBL" id="JANEYF010004446">
    <property type="protein sequence ID" value="KAJ8931175.1"/>
    <property type="molecule type" value="Genomic_DNA"/>
</dbReference>
<dbReference type="InterPro" id="IPR051506">
    <property type="entry name" value="ATOS_Transcription_Regulators"/>
</dbReference>
<sequence length="64" mass="7041">MYNTSFEESVLNGRLEPVSTVHGFRAELGASGSFVPKHLVVPVTVFFYTLGDNDKVSSPYLVSF</sequence>
<evidence type="ECO:0000259" key="1">
    <source>
        <dbReference type="SMART" id="SM01177"/>
    </source>
</evidence>
<protein>
    <recommendedName>
        <fullName evidence="1">Atos-like conserved domain-containing protein</fullName>
    </recommendedName>
</protein>
<keyword evidence="3" id="KW-1185">Reference proteome</keyword>
<reference evidence="2" key="1">
    <citation type="journal article" date="2023" name="Insect Mol. Biol.">
        <title>Genome sequencing provides insights into the evolution of gene families encoding plant cell wall-degrading enzymes in longhorned beetles.</title>
        <authorList>
            <person name="Shin N.R."/>
            <person name="Okamura Y."/>
            <person name="Kirsch R."/>
            <person name="Pauchet Y."/>
        </authorList>
    </citation>
    <scope>NUCLEOTIDE SEQUENCE</scope>
    <source>
        <strain evidence="2">RBIC_L_NR</strain>
    </source>
</reference>
<dbReference type="Pfam" id="PF13915">
    <property type="entry name" value="DUF4210"/>
    <property type="match status" value="1"/>
</dbReference>
<feature type="domain" description="Atos-like conserved" evidence="1">
    <location>
        <begin position="5"/>
        <end position="61"/>
    </location>
</feature>
<dbReference type="PANTHER" id="PTHR13199">
    <property type="entry name" value="GH03947P"/>
    <property type="match status" value="1"/>
</dbReference>
<name>A0AAV8WYH9_9CUCU</name>
<gene>
    <name evidence="2" type="ORF">NQ314_015950</name>
</gene>